<feature type="transmembrane region" description="Helical" evidence="1">
    <location>
        <begin position="245"/>
        <end position="266"/>
    </location>
</feature>
<proteinExistence type="predicted"/>
<dbReference type="PANTHER" id="PTHR41324:SF1">
    <property type="entry name" value="DUF2232 DOMAIN-CONTAINING PROTEIN"/>
    <property type="match status" value="1"/>
</dbReference>
<feature type="transmembrane region" description="Helical" evidence="1">
    <location>
        <begin position="166"/>
        <end position="194"/>
    </location>
</feature>
<dbReference type="PANTHER" id="PTHR41324">
    <property type="entry name" value="MEMBRANE PROTEIN-RELATED"/>
    <property type="match status" value="1"/>
</dbReference>
<accession>A0AAE3LT41</accession>
<evidence type="ECO:0000313" key="2">
    <source>
        <dbReference type="EMBL" id="MCU9613468.1"/>
    </source>
</evidence>
<reference evidence="2" key="1">
    <citation type="submission" date="2022-10" db="EMBL/GenBank/DDBJ databases">
        <title>Description of Fervidibacillus gen. nov. in the family Fervidibacillaceae fam. nov. with two species, Fervidibacillus albus sp. nov., and Fervidibacillus halotolerans sp. nov., isolated from tidal flat sediments.</title>
        <authorList>
            <person name="Kwon K.K."/>
            <person name="Yang S.-H."/>
        </authorList>
    </citation>
    <scope>NUCLEOTIDE SEQUENCE</scope>
    <source>
        <strain evidence="2">JCM 19140</strain>
    </source>
</reference>
<dbReference type="EMBL" id="JAOUSF010000002">
    <property type="protein sequence ID" value="MCU9613468.1"/>
    <property type="molecule type" value="Genomic_DNA"/>
</dbReference>
<protein>
    <submittedName>
        <fullName evidence="2">YybS family protein</fullName>
    </submittedName>
</protein>
<organism evidence="2 3">
    <name type="scientific">Perspicuibacillus lycopersici</name>
    <dbReference type="NCBI Taxonomy" id="1325689"/>
    <lineage>
        <taxon>Bacteria</taxon>
        <taxon>Bacillati</taxon>
        <taxon>Bacillota</taxon>
        <taxon>Bacilli</taxon>
        <taxon>Bacillales</taxon>
        <taxon>Bacillaceae</taxon>
        <taxon>Perspicuibacillus</taxon>
    </lineage>
</organism>
<keyword evidence="1" id="KW-0472">Membrane</keyword>
<name>A0AAE3LT41_9BACI</name>
<dbReference type="Proteomes" id="UP001209318">
    <property type="component" value="Unassembled WGS sequence"/>
</dbReference>
<feature type="transmembrane region" description="Helical" evidence="1">
    <location>
        <begin position="55"/>
        <end position="88"/>
    </location>
</feature>
<feature type="transmembrane region" description="Helical" evidence="1">
    <location>
        <begin position="100"/>
        <end position="122"/>
    </location>
</feature>
<feature type="transmembrane region" description="Helical" evidence="1">
    <location>
        <begin position="215"/>
        <end position="233"/>
    </location>
</feature>
<dbReference type="Pfam" id="PF09991">
    <property type="entry name" value="DUF2232"/>
    <property type="match status" value="1"/>
</dbReference>
<dbReference type="RefSeq" id="WP_263072672.1">
    <property type="nucleotide sequence ID" value="NZ_JAOUSF010000002.1"/>
</dbReference>
<feature type="transmembrane region" description="Helical" evidence="1">
    <location>
        <begin position="273"/>
        <end position="298"/>
    </location>
</feature>
<feature type="transmembrane region" description="Helical" evidence="1">
    <location>
        <begin position="12"/>
        <end position="43"/>
    </location>
</feature>
<dbReference type="AlphaFoldDB" id="A0AAE3LT41"/>
<gene>
    <name evidence="2" type="ORF">OEV98_07850</name>
</gene>
<dbReference type="InterPro" id="IPR018710">
    <property type="entry name" value="DUF2232"/>
</dbReference>
<keyword evidence="1" id="KW-0812">Transmembrane</keyword>
<evidence type="ECO:0000256" key="1">
    <source>
        <dbReference type="SAM" id="Phobius"/>
    </source>
</evidence>
<keyword evidence="1" id="KW-1133">Transmembrane helix</keyword>
<evidence type="ECO:0000313" key="3">
    <source>
        <dbReference type="Proteomes" id="UP001209318"/>
    </source>
</evidence>
<comment type="caution">
    <text evidence="2">The sequence shown here is derived from an EMBL/GenBank/DDBJ whole genome shotgun (WGS) entry which is preliminary data.</text>
</comment>
<keyword evidence="3" id="KW-1185">Reference proteome</keyword>
<sequence length="314" mass="35457">MSIRKITEGAIVLAIYTIMLLILLYVPIIGTIMLLVLPVPFIYYTAKNNWKDGFVFFVASLAITFIVGSVLSLPMTISLGLTGLVFGWCIHTKRDRFTSFIAGTITFLIILIIQYVISIAIFNINYLDEFTLTINETIKHATSMMEVLGQDLPADFEKQIGATIDLFIVLLPSMFVLSSALIVLFLQIISYPIIKRLGIQIPASKPFRELSLPRSIIWYFLIVLILSLIIPAQEGTFLYNAITNLVYIMQMLFVFQGITFIFYFAYQKNVHKAVPVIVTIFALLNPLLVQIVRILGIIDVGFGLRNRLTSKKNK</sequence>